<feature type="transmembrane region" description="Helical" evidence="6">
    <location>
        <begin position="425"/>
        <end position="452"/>
    </location>
</feature>
<dbReference type="GO" id="GO:0005886">
    <property type="term" value="C:plasma membrane"/>
    <property type="evidence" value="ECO:0007669"/>
    <property type="project" value="UniProtKB-SubCell"/>
</dbReference>
<feature type="transmembrane region" description="Helical" evidence="6">
    <location>
        <begin position="121"/>
        <end position="154"/>
    </location>
</feature>
<evidence type="ECO:0000256" key="5">
    <source>
        <dbReference type="ARBA" id="ARBA00023136"/>
    </source>
</evidence>
<dbReference type="InterPro" id="IPR007603">
    <property type="entry name" value="Choline_transptr-like"/>
</dbReference>
<dbReference type="Pfam" id="PF04515">
    <property type="entry name" value="Choline_transpo"/>
    <property type="match status" value="1"/>
</dbReference>
<feature type="transmembrane region" description="Helical" evidence="6">
    <location>
        <begin position="191"/>
        <end position="211"/>
    </location>
</feature>
<dbReference type="PANTHER" id="PTHR12385">
    <property type="entry name" value="CHOLINE TRANSPORTER-LIKE (SLC FAMILY 44)"/>
    <property type="match status" value="1"/>
</dbReference>
<evidence type="ECO:0000256" key="4">
    <source>
        <dbReference type="ARBA" id="ARBA00022989"/>
    </source>
</evidence>
<feature type="transmembrane region" description="Helical" evidence="6">
    <location>
        <begin position="385"/>
        <end position="405"/>
    </location>
</feature>
<gene>
    <name evidence="7" type="ORF">OAUR00152_LOCUS9483</name>
</gene>
<evidence type="ECO:0000313" key="7">
    <source>
        <dbReference type="EMBL" id="CAE2223930.1"/>
    </source>
</evidence>
<comment type="similarity">
    <text evidence="2 6">Belongs to the CTL (choline transporter-like) family.</text>
</comment>
<comment type="function">
    <text evidence="6">Choline transporter.</text>
</comment>
<feature type="transmembrane region" description="Helical" evidence="6">
    <location>
        <begin position="50"/>
        <end position="69"/>
    </location>
</feature>
<keyword evidence="4 6" id="KW-1133">Transmembrane helix</keyword>
<comment type="subcellular location">
    <subcellularLocation>
        <location evidence="6">Cell membrane</location>
        <topology evidence="6">Multi-pass membrane protein</topology>
    </subcellularLocation>
    <subcellularLocation>
        <location evidence="1">Membrane</location>
        <topology evidence="1">Multi-pass membrane protein</topology>
    </subcellularLocation>
</comment>
<evidence type="ECO:0000256" key="6">
    <source>
        <dbReference type="RuleBase" id="RU368066"/>
    </source>
</evidence>
<feature type="transmembrane region" description="Helical" evidence="6">
    <location>
        <begin position="89"/>
        <end position="109"/>
    </location>
</feature>
<accession>A0A7S4IB87</accession>
<sequence>MSEKSPVVVQGTAVASPYDHASGVQPAELQDSSGEFTRGEKQEVRCRDPIFAILLYANVGAIAAVVGAYGTKEFEDAVSGASDLSGYLYAALVTGSFSIVFSALGLSVMMACPETLIKTSLIFVVIMSGVWAALAFWAGNIIAGVIGIVFFLLMCCYARAVWSRIPFATVNLVTAITAVKKNCGIIPNAYFMVAVAFGWSLLWTVAFLEIWERTSTCTTNSDGKDVCSPNYGYLFLLFVSYFFTHQVIQNTIHTTTAGVVGTWWFAPEEAGSCCSPAVKDSMCRSLTTSFGSICFGSLVVAIIQALRQLANTARANDDGNAILLCIAECLLDCLASIVEYFNKWAYIYVGLYGYSYMEAGKNVFTLFKNRGWEAIIADDLVSNTLFFVSVCVGLLSGAVGVGLAVSTDWFNPADDVDGKVACFVLGLIIGLVLTSIMMSVVGSGVNAVLVCFAEAPAEFQQNHPELSERMRETWLAAFPDCM</sequence>
<keyword evidence="3 6" id="KW-0812">Transmembrane</keyword>
<evidence type="ECO:0000256" key="3">
    <source>
        <dbReference type="ARBA" id="ARBA00022692"/>
    </source>
</evidence>
<feature type="transmembrane region" description="Helical" evidence="6">
    <location>
        <begin position="289"/>
        <end position="309"/>
    </location>
</feature>
<feature type="transmembrane region" description="Helical" evidence="6">
    <location>
        <begin position="231"/>
        <end position="248"/>
    </location>
</feature>
<organism evidence="7">
    <name type="scientific">Odontella aurita</name>
    <dbReference type="NCBI Taxonomy" id="265563"/>
    <lineage>
        <taxon>Eukaryota</taxon>
        <taxon>Sar</taxon>
        <taxon>Stramenopiles</taxon>
        <taxon>Ochrophyta</taxon>
        <taxon>Bacillariophyta</taxon>
        <taxon>Mediophyceae</taxon>
        <taxon>Biddulphiophycidae</taxon>
        <taxon>Eupodiscales</taxon>
        <taxon>Odontellaceae</taxon>
        <taxon>Odontella</taxon>
    </lineage>
</organism>
<name>A0A7S4IB87_9STRA</name>
<dbReference type="PANTHER" id="PTHR12385:SF4">
    <property type="entry name" value="PROTEIN PNS1"/>
    <property type="match status" value="1"/>
</dbReference>
<evidence type="ECO:0000256" key="1">
    <source>
        <dbReference type="ARBA" id="ARBA00004141"/>
    </source>
</evidence>
<keyword evidence="5 6" id="KW-0472">Membrane</keyword>
<protein>
    <recommendedName>
        <fullName evidence="6">Choline transporter-like protein</fullName>
    </recommendedName>
</protein>
<evidence type="ECO:0000256" key="2">
    <source>
        <dbReference type="ARBA" id="ARBA00007168"/>
    </source>
</evidence>
<dbReference type="AlphaFoldDB" id="A0A7S4IB87"/>
<reference evidence="7" key="1">
    <citation type="submission" date="2021-01" db="EMBL/GenBank/DDBJ databases">
        <authorList>
            <person name="Corre E."/>
            <person name="Pelletier E."/>
            <person name="Niang G."/>
            <person name="Scheremetjew M."/>
            <person name="Finn R."/>
            <person name="Kale V."/>
            <person name="Holt S."/>
            <person name="Cochrane G."/>
            <person name="Meng A."/>
            <person name="Brown T."/>
            <person name="Cohen L."/>
        </authorList>
    </citation>
    <scope>NUCLEOTIDE SEQUENCE</scope>
    <source>
        <strain evidence="7">Isolate 1302-5</strain>
    </source>
</reference>
<proteinExistence type="inferred from homology"/>
<dbReference type="EMBL" id="HBKQ01013769">
    <property type="protein sequence ID" value="CAE2223930.1"/>
    <property type="molecule type" value="Transcribed_RNA"/>
</dbReference>
<dbReference type="GO" id="GO:0022857">
    <property type="term" value="F:transmembrane transporter activity"/>
    <property type="evidence" value="ECO:0007669"/>
    <property type="project" value="UniProtKB-UniRule"/>
</dbReference>